<gene>
    <name evidence="3" type="ORF">A3G58_02460</name>
</gene>
<keyword evidence="1" id="KW-0472">Membrane</keyword>
<feature type="domain" description="Peptidoglycan binding-like" evidence="2">
    <location>
        <begin position="78"/>
        <end position="133"/>
    </location>
</feature>
<dbReference type="SUPFAM" id="SSF47090">
    <property type="entry name" value="PGBD-like"/>
    <property type="match status" value="1"/>
</dbReference>
<keyword evidence="1" id="KW-0812">Transmembrane</keyword>
<feature type="transmembrane region" description="Helical" evidence="1">
    <location>
        <begin position="20"/>
        <end position="41"/>
    </location>
</feature>
<accession>A0A1G1ZBW3</accession>
<name>A0A1G1ZBW3_9BACT</name>
<reference evidence="3 4" key="1">
    <citation type="journal article" date="2016" name="Nat. Commun.">
        <title>Thousands of microbial genomes shed light on interconnected biogeochemical processes in an aquifer system.</title>
        <authorList>
            <person name="Anantharaman K."/>
            <person name="Brown C.T."/>
            <person name="Hug L.A."/>
            <person name="Sharon I."/>
            <person name="Castelle C.J."/>
            <person name="Probst A.J."/>
            <person name="Thomas B.C."/>
            <person name="Singh A."/>
            <person name="Wilkins M.J."/>
            <person name="Karaoz U."/>
            <person name="Brodie E.L."/>
            <person name="Williams K.H."/>
            <person name="Hubbard S.S."/>
            <person name="Banfield J.F."/>
        </authorList>
    </citation>
    <scope>NUCLEOTIDE SEQUENCE [LARGE SCALE GENOMIC DNA]</scope>
</reference>
<dbReference type="InterPro" id="IPR036366">
    <property type="entry name" value="PGBDSf"/>
</dbReference>
<evidence type="ECO:0000256" key="1">
    <source>
        <dbReference type="SAM" id="Phobius"/>
    </source>
</evidence>
<dbReference type="AlphaFoldDB" id="A0A1G1ZBW3"/>
<dbReference type="EMBL" id="MHJD01000027">
    <property type="protein sequence ID" value="OGY62123.1"/>
    <property type="molecule type" value="Genomic_DNA"/>
</dbReference>
<evidence type="ECO:0000313" key="4">
    <source>
        <dbReference type="Proteomes" id="UP000177801"/>
    </source>
</evidence>
<dbReference type="Gene3D" id="1.10.101.10">
    <property type="entry name" value="PGBD-like superfamily/PGBD"/>
    <property type="match status" value="1"/>
</dbReference>
<sequence length="252" mass="27487">MNLNKLRKLVHLNWPRREHAVMLISALVSVSVIVFAFWLAYPTSIQKTLAITNMWPPHSHEGWPIQKTSSYNGTYTLHLQRELNFLDGLLQGFNINQLTEDGAFGPGTENAVRSYQSLRTLTVDGIVGNQTWTYLEYDIFQTHQTYAHPLTVAFRYPVYSQCRKITNNAAVGLSILVPVRTSAEWDAFRAHLPTGVSDALGNCDVSGGGGGGGGVPAEGGGGWTADLCSRFWSACCPAECTSAGWACTGSLC</sequence>
<comment type="caution">
    <text evidence="3">The sequence shown here is derived from an EMBL/GenBank/DDBJ whole genome shotgun (WGS) entry which is preliminary data.</text>
</comment>
<dbReference type="InterPro" id="IPR036365">
    <property type="entry name" value="PGBD-like_sf"/>
</dbReference>
<dbReference type="Pfam" id="PF01471">
    <property type="entry name" value="PG_binding_1"/>
    <property type="match status" value="1"/>
</dbReference>
<evidence type="ECO:0000313" key="3">
    <source>
        <dbReference type="EMBL" id="OGY62123.1"/>
    </source>
</evidence>
<proteinExistence type="predicted"/>
<dbReference type="Proteomes" id="UP000177801">
    <property type="component" value="Unassembled WGS sequence"/>
</dbReference>
<protein>
    <recommendedName>
        <fullName evidence="2">Peptidoglycan binding-like domain-containing protein</fullName>
    </recommendedName>
</protein>
<keyword evidence="1" id="KW-1133">Transmembrane helix</keyword>
<organism evidence="3 4">
    <name type="scientific">Candidatus Colwellbacteria bacterium RIFCSPLOWO2_12_FULL_46_17</name>
    <dbReference type="NCBI Taxonomy" id="1797695"/>
    <lineage>
        <taxon>Bacteria</taxon>
        <taxon>Candidatus Colwelliibacteriota</taxon>
    </lineage>
</organism>
<evidence type="ECO:0000259" key="2">
    <source>
        <dbReference type="Pfam" id="PF01471"/>
    </source>
</evidence>
<dbReference type="InterPro" id="IPR002477">
    <property type="entry name" value="Peptidoglycan-bd-like"/>
</dbReference>